<dbReference type="Proteomes" id="UP000030645">
    <property type="component" value="Unassembled WGS sequence"/>
</dbReference>
<evidence type="ECO:0000259" key="3">
    <source>
        <dbReference type="PROSITE" id="PS50102"/>
    </source>
</evidence>
<dbReference type="Pfam" id="PF04059">
    <property type="entry name" value="RRM_2"/>
    <property type="match status" value="1"/>
</dbReference>
<dbReference type="InterPro" id="IPR007201">
    <property type="entry name" value="Mei2-like_Rrm_C"/>
</dbReference>
<dbReference type="KEGG" id="mnt:21391802"/>
<protein>
    <recommendedName>
        <fullName evidence="3">RRM domain-containing protein</fullName>
    </recommendedName>
</protein>
<name>W9SDT6_9ROSA</name>
<feature type="region of interest" description="Disordered" evidence="2">
    <location>
        <begin position="58"/>
        <end position="129"/>
    </location>
</feature>
<feature type="domain" description="RRM" evidence="3">
    <location>
        <begin position="196"/>
        <end position="301"/>
    </location>
</feature>
<dbReference type="SUPFAM" id="SSF101447">
    <property type="entry name" value="Formin homology 2 domain (FH2 domain)"/>
    <property type="match status" value="1"/>
</dbReference>
<dbReference type="EMBL" id="KE346026">
    <property type="protein sequence ID" value="EXC24665.1"/>
    <property type="molecule type" value="Genomic_DNA"/>
</dbReference>
<feature type="region of interest" description="Disordered" evidence="2">
    <location>
        <begin position="1"/>
        <end position="22"/>
    </location>
</feature>
<dbReference type="STRING" id="981085.W9SDT6"/>
<evidence type="ECO:0000313" key="4">
    <source>
        <dbReference type="EMBL" id="EXC24665.1"/>
    </source>
</evidence>
<evidence type="ECO:0000256" key="1">
    <source>
        <dbReference type="PROSITE-ProRule" id="PRU00176"/>
    </source>
</evidence>
<dbReference type="InterPro" id="IPR000504">
    <property type="entry name" value="RRM_dom"/>
</dbReference>
<feature type="compositionally biased region" description="Basic and acidic residues" evidence="2">
    <location>
        <begin position="1"/>
        <end position="14"/>
    </location>
</feature>
<keyword evidence="1" id="KW-0694">RNA-binding</keyword>
<dbReference type="PROSITE" id="PS50102">
    <property type="entry name" value="RRM"/>
    <property type="match status" value="1"/>
</dbReference>
<evidence type="ECO:0000256" key="2">
    <source>
        <dbReference type="SAM" id="MobiDB-lite"/>
    </source>
</evidence>
<proteinExistence type="predicted"/>
<dbReference type="eggNOG" id="KOG4660">
    <property type="taxonomic scope" value="Eukaryota"/>
</dbReference>
<reference evidence="5" key="1">
    <citation type="submission" date="2013-01" db="EMBL/GenBank/DDBJ databases">
        <title>Draft Genome Sequence of a Mulberry Tree, Morus notabilis C.K. Schneid.</title>
        <authorList>
            <person name="He N."/>
            <person name="Zhao S."/>
        </authorList>
    </citation>
    <scope>NUCLEOTIDE SEQUENCE</scope>
</reference>
<feature type="compositionally biased region" description="Pro residues" evidence="2">
    <location>
        <begin position="61"/>
        <end position="74"/>
    </location>
</feature>
<dbReference type="SUPFAM" id="SSF54928">
    <property type="entry name" value="RNA-binding domain, RBD"/>
    <property type="match status" value="1"/>
</dbReference>
<dbReference type="AlphaFoldDB" id="W9SDT6"/>
<dbReference type="OrthoDB" id="417481at2759"/>
<accession>W9SDT6</accession>
<dbReference type="InterPro" id="IPR035979">
    <property type="entry name" value="RBD_domain_sf"/>
</dbReference>
<evidence type="ECO:0000313" key="5">
    <source>
        <dbReference type="Proteomes" id="UP000030645"/>
    </source>
</evidence>
<keyword evidence="5" id="KW-1185">Reference proteome</keyword>
<feature type="compositionally biased region" description="Basic and acidic residues" evidence="2">
    <location>
        <begin position="109"/>
        <end position="118"/>
    </location>
</feature>
<dbReference type="InterPro" id="IPR012677">
    <property type="entry name" value="Nucleotide-bd_a/b_plait_sf"/>
</dbReference>
<gene>
    <name evidence="4" type="ORF">L484_008436</name>
</gene>
<organism evidence="4 5">
    <name type="scientific">Morus notabilis</name>
    <dbReference type="NCBI Taxonomy" id="981085"/>
    <lineage>
        <taxon>Eukaryota</taxon>
        <taxon>Viridiplantae</taxon>
        <taxon>Streptophyta</taxon>
        <taxon>Embryophyta</taxon>
        <taxon>Tracheophyta</taxon>
        <taxon>Spermatophyta</taxon>
        <taxon>Magnoliopsida</taxon>
        <taxon>eudicotyledons</taxon>
        <taxon>Gunneridae</taxon>
        <taxon>Pentapetalae</taxon>
        <taxon>rosids</taxon>
        <taxon>fabids</taxon>
        <taxon>Rosales</taxon>
        <taxon>Moraceae</taxon>
        <taxon>Moreae</taxon>
        <taxon>Morus</taxon>
    </lineage>
</organism>
<dbReference type="Gene3D" id="3.30.70.330">
    <property type="match status" value="1"/>
</dbReference>
<sequence length="353" mass="40670">MAEADYNDHLENMERSAQTQTERRLLNPAASEFFPQNPSFIFPIITTTTDYHNHYFQTFLHPPPPPPPPPPPQPFQMSAPAVEARDHHHQHHNRTAVVVTDHQSRHDHRHDQDDDQSRARNINNYWPPRSSVFGRRGSSAFFGRSRNMNNNNNISMQRRVLREKLGARNYEVKQQHCSSSEVLPAPNLMHGSANDTTVMIRNIPSKYTRRMLLDFLDNHCMLQNQRVVNNNAAGENDQHPIISAFDFLYLPMDFRTELNKGYAFVNFTSPEAASTFSEATNGQTWDHFHSSKITRIARAKFQGKDKIVRYFESVAFPCEKEEFLPVWFSPPRDGTNKESVTQTTVGKLIGIRS</sequence>
<dbReference type="GO" id="GO:0003723">
    <property type="term" value="F:RNA binding"/>
    <property type="evidence" value="ECO:0007669"/>
    <property type="project" value="UniProtKB-UniRule"/>
</dbReference>